<keyword evidence="2 5" id="KW-0812">Transmembrane</keyword>
<keyword evidence="7" id="KW-1185">Reference proteome</keyword>
<evidence type="ECO:0000256" key="4">
    <source>
        <dbReference type="ARBA" id="ARBA00023136"/>
    </source>
</evidence>
<proteinExistence type="predicted"/>
<keyword evidence="3 5" id="KW-1133">Transmembrane helix</keyword>
<name>A0ABN6SLH9_9LACO</name>
<evidence type="ECO:0000313" key="6">
    <source>
        <dbReference type="EMBL" id="BDR61069.1"/>
    </source>
</evidence>
<feature type="transmembrane region" description="Helical" evidence="5">
    <location>
        <begin position="214"/>
        <end position="240"/>
    </location>
</feature>
<dbReference type="InterPro" id="IPR007300">
    <property type="entry name" value="CidB/LrgB"/>
</dbReference>
<organism evidence="6 7">
    <name type="scientific">Lactobacillus xylocopicola</name>
    <dbReference type="NCBI Taxonomy" id="2976676"/>
    <lineage>
        <taxon>Bacteria</taxon>
        <taxon>Bacillati</taxon>
        <taxon>Bacillota</taxon>
        <taxon>Bacilli</taxon>
        <taxon>Lactobacillales</taxon>
        <taxon>Lactobacillaceae</taxon>
        <taxon>Lactobacillus</taxon>
    </lineage>
</organism>
<feature type="transmembrane region" description="Helical" evidence="5">
    <location>
        <begin position="103"/>
        <end position="126"/>
    </location>
</feature>
<evidence type="ECO:0000313" key="7">
    <source>
        <dbReference type="Proteomes" id="UP001321741"/>
    </source>
</evidence>
<accession>A0ABN6SLH9</accession>
<dbReference type="Pfam" id="PF04172">
    <property type="entry name" value="LrgB"/>
    <property type="match status" value="1"/>
</dbReference>
<evidence type="ECO:0000256" key="5">
    <source>
        <dbReference type="SAM" id="Phobius"/>
    </source>
</evidence>
<evidence type="ECO:0000256" key="3">
    <source>
        <dbReference type="ARBA" id="ARBA00022989"/>
    </source>
</evidence>
<feature type="transmembrane region" description="Helical" evidence="5">
    <location>
        <begin position="33"/>
        <end position="54"/>
    </location>
</feature>
<dbReference type="Proteomes" id="UP001321741">
    <property type="component" value="Chromosome"/>
</dbReference>
<feature type="transmembrane region" description="Helical" evidence="5">
    <location>
        <begin position="187"/>
        <end position="208"/>
    </location>
</feature>
<keyword evidence="4 5" id="KW-0472">Membrane</keyword>
<reference evidence="6 7" key="1">
    <citation type="journal article" date="2023" name="Microbiol. Spectr.">
        <title>Symbiosis of Carpenter Bees with Uncharacterized Lactic Acid Bacteria Showing NAD Auxotrophy.</title>
        <authorList>
            <person name="Kawasaki S."/>
            <person name="Ozawa K."/>
            <person name="Mori T."/>
            <person name="Yamamoto A."/>
            <person name="Ito M."/>
            <person name="Ohkuma M."/>
            <person name="Sakamoto M."/>
            <person name="Matsutani M."/>
        </authorList>
    </citation>
    <scope>NUCLEOTIDE SEQUENCE [LARGE SCALE GENOMIC DNA]</scope>
    <source>
        <strain evidence="6 7">Kim32-2</strain>
    </source>
</reference>
<gene>
    <name evidence="6" type="ORF">KIM322_13300</name>
</gene>
<dbReference type="PANTHER" id="PTHR30249:SF0">
    <property type="entry name" value="PLASTIDAL GLYCOLATE_GLYCERATE TRANSLOCATOR 1, CHLOROPLASTIC"/>
    <property type="match status" value="1"/>
</dbReference>
<sequence length="242" mass="25546">MMKFLATPLFGVFLSLVVFLIGQWLFKKSKGFFLFQPLFVGMVLGIAVLIVLAKFLGTTTAEVYTKAYKPGGDIIFWFITPATIAFAVPLYKRNDVVKKNWLVILLGLVCGTFISMVLITLVAKAVGLDSVGIKSMLSQSATTAVAMPLTQSIGGNPSVTAMACILNAVVIYALGKQLVKWFNLNRDPLGAGLGLGAAGHTIGSAFALEMGSTQGAMAAVAVVATALVDNMLVPIFAHLIGL</sequence>
<feature type="transmembrane region" description="Helical" evidence="5">
    <location>
        <begin position="157"/>
        <end position="175"/>
    </location>
</feature>
<dbReference type="PANTHER" id="PTHR30249">
    <property type="entry name" value="PUTATIVE SEROTONIN TRANSPORTER"/>
    <property type="match status" value="1"/>
</dbReference>
<protein>
    <submittedName>
        <fullName evidence="6">Antiholin</fullName>
    </submittedName>
</protein>
<evidence type="ECO:0000256" key="1">
    <source>
        <dbReference type="ARBA" id="ARBA00004141"/>
    </source>
</evidence>
<evidence type="ECO:0000256" key="2">
    <source>
        <dbReference type="ARBA" id="ARBA00022692"/>
    </source>
</evidence>
<feature type="transmembrane region" description="Helical" evidence="5">
    <location>
        <begin position="74"/>
        <end position="91"/>
    </location>
</feature>
<dbReference type="EMBL" id="AP026803">
    <property type="protein sequence ID" value="BDR61069.1"/>
    <property type="molecule type" value="Genomic_DNA"/>
</dbReference>
<feature type="transmembrane region" description="Helical" evidence="5">
    <location>
        <begin position="6"/>
        <end position="26"/>
    </location>
</feature>
<comment type="subcellular location">
    <subcellularLocation>
        <location evidence="1">Membrane</location>
        <topology evidence="1">Multi-pass membrane protein</topology>
    </subcellularLocation>
</comment>